<evidence type="ECO:0000256" key="8">
    <source>
        <dbReference type="ARBA" id="ARBA00022917"/>
    </source>
</evidence>
<feature type="compositionally biased region" description="Low complexity" evidence="13">
    <location>
        <begin position="768"/>
        <end position="782"/>
    </location>
</feature>
<dbReference type="PRINTS" id="PR01041">
    <property type="entry name" value="TRNASYNTHMET"/>
</dbReference>
<dbReference type="EC" id="6.1.1.10" evidence="3"/>
<dbReference type="InterPro" id="IPR014758">
    <property type="entry name" value="Met-tRNA_synth"/>
</dbReference>
<dbReference type="CDD" id="cd07957">
    <property type="entry name" value="Anticodon_Ia_Met"/>
    <property type="match status" value="1"/>
</dbReference>
<dbReference type="InterPro" id="IPR015413">
    <property type="entry name" value="Methionyl/Leucyl_tRNA_Synth"/>
</dbReference>
<evidence type="ECO:0000256" key="12">
    <source>
        <dbReference type="RuleBase" id="RU363039"/>
    </source>
</evidence>
<dbReference type="Gene3D" id="2.20.28.20">
    <property type="entry name" value="Methionyl-tRNA synthetase, Zn-domain"/>
    <property type="match status" value="1"/>
</dbReference>
<evidence type="ECO:0000313" key="16">
    <source>
        <dbReference type="EMBL" id="TPX34501.1"/>
    </source>
</evidence>
<keyword evidence="6 12" id="KW-0547">Nucleotide-binding</keyword>
<dbReference type="PROSITE" id="PS00178">
    <property type="entry name" value="AA_TRNA_LIGASE_I"/>
    <property type="match status" value="1"/>
</dbReference>
<evidence type="ECO:0000256" key="7">
    <source>
        <dbReference type="ARBA" id="ARBA00022840"/>
    </source>
</evidence>
<dbReference type="GeneID" id="42004093"/>
<dbReference type="STRING" id="1806994.A0A507C4U5"/>
<comment type="similarity">
    <text evidence="2 12">Belongs to the class-I aminoacyl-tRNA synthetase family.</text>
</comment>
<comment type="caution">
    <text evidence="16">The sequence shown here is derived from an EMBL/GenBank/DDBJ whole genome shotgun (WGS) entry which is preliminary data.</text>
</comment>
<dbReference type="Pfam" id="PF19303">
    <property type="entry name" value="Anticodon_3"/>
    <property type="match status" value="1"/>
</dbReference>
<proteinExistence type="inferred from homology"/>
<dbReference type="GO" id="GO:0005829">
    <property type="term" value="C:cytosol"/>
    <property type="evidence" value="ECO:0007669"/>
    <property type="project" value="TreeGrafter"/>
</dbReference>
<evidence type="ECO:0000259" key="15">
    <source>
        <dbReference type="Pfam" id="PF19303"/>
    </source>
</evidence>
<feature type="domain" description="Methionyl-tRNA synthetase anticodon-binding" evidence="15">
    <location>
        <begin position="613"/>
        <end position="762"/>
    </location>
</feature>
<keyword evidence="7 12" id="KW-0067">ATP-binding</keyword>
<evidence type="ECO:0000256" key="1">
    <source>
        <dbReference type="ARBA" id="ARBA00004496"/>
    </source>
</evidence>
<dbReference type="Proteomes" id="UP000319731">
    <property type="component" value="Unassembled WGS sequence"/>
</dbReference>
<keyword evidence="5 12" id="KW-0436">Ligase</keyword>
<dbReference type="NCBIfam" id="TIGR00398">
    <property type="entry name" value="metG"/>
    <property type="match status" value="1"/>
</dbReference>
<reference evidence="16 17" key="1">
    <citation type="journal article" date="2019" name="Sci. Rep.">
        <title>Comparative genomics of chytrid fungi reveal insights into the obligate biotrophic and pathogenic lifestyle of Synchytrium endobioticum.</title>
        <authorList>
            <person name="van de Vossenberg B.T.L.H."/>
            <person name="Warris S."/>
            <person name="Nguyen H.D.T."/>
            <person name="van Gent-Pelzer M.P.E."/>
            <person name="Joly D.L."/>
            <person name="van de Geest H.C."/>
            <person name="Bonants P.J.M."/>
            <person name="Smith D.S."/>
            <person name="Levesque C.A."/>
            <person name="van der Lee T.A.J."/>
        </authorList>
    </citation>
    <scope>NUCLEOTIDE SEQUENCE [LARGE SCALE GENOMIC DNA]</scope>
    <source>
        <strain evidence="16 17">JEL517</strain>
    </source>
</reference>
<dbReference type="Pfam" id="PF09334">
    <property type="entry name" value="tRNA-synt_1g"/>
    <property type="match status" value="1"/>
</dbReference>
<dbReference type="GO" id="GO:0005524">
    <property type="term" value="F:ATP binding"/>
    <property type="evidence" value="ECO:0007669"/>
    <property type="project" value="UniProtKB-KW"/>
</dbReference>
<dbReference type="FunFam" id="2.20.28.20:FF:000001">
    <property type="entry name" value="Methionine--tRNA ligase"/>
    <property type="match status" value="1"/>
</dbReference>
<dbReference type="InterPro" id="IPR023458">
    <property type="entry name" value="Met-tRNA_ligase_1"/>
</dbReference>
<organism evidence="16 17">
    <name type="scientific">Synchytrium microbalum</name>
    <dbReference type="NCBI Taxonomy" id="1806994"/>
    <lineage>
        <taxon>Eukaryota</taxon>
        <taxon>Fungi</taxon>
        <taxon>Fungi incertae sedis</taxon>
        <taxon>Chytridiomycota</taxon>
        <taxon>Chytridiomycota incertae sedis</taxon>
        <taxon>Chytridiomycetes</taxon>
        <taxon>Synchytriales</taxon>
        <taxon>Synchytriaceae</taxon>
        <taxon>Synchytrium</taxon>
    </lineage>
</organism>
<evidence type="ECO:0000256" key="13">
    <source>
        <dbReference type="SAM" id="MobiDB-lite"/>
    </source>
</evidence>
<keyword evidence="9 12" id="KW-0030">Aminoacyl-tRNA synthetase</keyword>
<gene>
    <name evidence="16" type="ORF">SmJEL517_g02868</name>
</gene>
<comment type="catalytic activity">
    <reaction evidence="11">
        <text>tRNA(Met) + L-methionine + ATP = L-methionyl-tRNA(Met) + AMP + diphosphate</text>
        <dbReference type="Rhea" id="RHEA:13481"/>
        <dbReference type="Rhea" id="RHEA-COMP:9667"/>
        <dbReference type="Rhea" id="RHEA-COMP:9698"/>
        <dbReference type="ChEBI" id="CHEBI:30616"/>
        <dbReference type="ChEBI" id="CHEBI:33019"/>
        <dbReference type="ChEBI" id="CHEBI:57844"/>
        <dbReference type="ChEBI" id="CHEBI:78442"/>
        <dbReference type="ChEBI" id="CHEBI:78530"/>
        <dbReference type="ChEBI" id="CHEBI:456215"/>
        <dbReference type="EC" id="6.1.1.10"/>
    </reaction>
</comment>
<dbReference type="EMBL" id="QEAO01000013">
    <property type="protein sequence ID" value="TPX34501.1"/>
    <property type="molecule type" value="Genomic_DNA"/>
</dbReference>
<evidence type="ECO:0000256" key="3">
    <source>
        <dbReference type="ARBA" id="ARBA00012838"/>
    </source>
</evidence>
<dbReference type="GO" id="GO:0004825">
    <property type="term" value="F:methionine-tRNA ligase activity"/>
    <property type="evidence" value="ECO:0007669"/>
    <property type="project" value="UniProtKB-EC"/>
</dbReference>
<evidence type="ECO:0000259" key="14">
    <source>
        <dbReference type="Pfam" id="PF09334"/>
    </source>
</evidence>
<evidence type="ECO:0000256" key="9">
    <source>
        <dbReference type="ARBA" id="ARBA00023146"/>
    </source>
</evidence>
<feature type="compositionally biased region" description="Basic and acidic residues" evidence="13">
    <location>
        <begin position="784"/>
        <end position="793"/>
    </location>
</feature>
<feature type="region of interest" description="Disordered" evidence="13">
    <location>
        <begin position="757"/>
        <end position="793"/>
    </location>
</feature>
<dbReference type="InterPro" id="IPR009080">
    <property type="entry name" value="tRNAsynth_Ia_anticodon-bd"/>
</dbReference>
<evidence type="ECO:0000256" key="6">
    <source>
        <dbReference type="ARBA" id="ARBA00022741"/>
    </source>
</evidence>
<evidence type="ECO:0000256" key="11">
    <source>
        <dbReference type="ARBA" id="ARBA00047364"/>
    </source>
</evidence>
<dbReference type="GO" id="GO:0017101">
    <property type="term" value="C:aminoacyl-tRNA synthetase multienzyme complex"/>
    <property type="evidence" value="ECO:0007669"/>
    <property type="project" value="TreeGrafter"/>
</dbReference>
<dbReference type="GO" id="GO:0017102">
    <property type="term" value="C:methionyl glutamyl tRNA synthetase complex"/>
    <property type="evidence" value="ECO:0007669"/>
    <property type="project" value="UniProtKB-ARBA"/>
</dbReference>
<dbReference type="PANTHER" id="PTHR45765">
    <property type="entry name" value="METHIONINE--TRNA LIGASE"/>
    <property type="match status" value="1"/>
</dbReference>
<dbReference type="SUPFAM" id="SSF52374">
    <property type="entry name" value="Nucleotidylyl transferase"/>
    <property type="match status" value="1"/>
</dbReference>
<evidence type="ECO:0000256" key="4">
    <source>
        <dbReference type="ARBA" id="ARBA00022490"/>
    </source>
</evidence>
<keyword evidence="17" id="KW-1185">Reference proteome</keyword>
<keyword evidence="8 12" id="KW-0648">Protein biosynthesis</keyword>
<keyword evidence="4" id="KW-0963">Cytoplasm</keyword>
<dbReference type="RefSeq" id="XP_031025221.1">
    <property type="nucleotide sequence ID" value="XM_031168796.1"/>
</dbReference>
<dbReference type="InterPro" id="IPR014729">
    <property type="entry name" value="Rossmann-like_a/b/a_fold"/>
</dbReference>
<evidence type="ECO:0000256" key="10">
    <source>
        <dbReference type="ARBA" id="ARBA00030904"/>
    </source>
</evidence>
<dbReference type="InterPro" id="IPR029038">
    <property type="entry name" value="MetRS_Zn"/>
</dbReference>
<dbReference type="FunFam" id="1.10.730.10:FF:000037">
    <property type="entry name" value="Methionyl-tRNA synthetase"/>
    <property type="match status" value="1"/>
</dbReference>
<dbReference type="InterPro" id="IPR033911">
    <property type="entry name" value="MetRS_core"/>
</dbReference>
<dbReference type="Gene3D" id="3.40.50.620">
    <property type="entry name" value="HUPs"/>
    <property type="match status" value="1"/>
</dbReference>
<dbReference type="InterPro" id="IPR041872">
    <property type="entry name" value="Anticodon_Met"/>
</dbReference>
<dbReference type="GO" id="GO:0006431">
    <property type="term" value="P:methionyl-tRNA aminoacylation"/>
    <property type="evidence" value="ECO:0007669"/>
    <property type="project" value="InterPro"/>
</dbReference>
<dbReference type="SUPFAM" id="SSF47323">
    <property type="entry name" value="Anticodon-binding domain of a subclass of class I aminoacyl-tRNA synthetases"/>
    <property type="match status" value="1"/>
</dbReference>
<feature type="domain" description="Methionyl/Leucyl tRNA synthetase" evidence="14">
    <location>
        <begin position="207"/>
        <end position="601"/>
    </location>
</feature>
<evidence type="ECO:0000313" key="17">
    <source>
        <dbReference type="Proteomes" id="UP000319731"/>
    </source>
</evidence>
<dbReference type="Gene3D" id="1.10.730.10">
    <property type="entry name" value="Isoleucyl-tRNA Synthetase, Domain 1"/>
    <property type="match status" value="1"/>
</dbReference>
<name>A0A507C4U5_9FUNG</name>
<dbReference type="PANTHER" id="PTHR45765:SF1">
    <property type="entry name" value="METHIONINE--TRNA LIGASE, CYTOPLASMIC"/>
    <property type="match status" value="1"/>
</dbReference>
<dbReference type="SUPFAM" id="SSF57770">
    <property type="entry name" value="Methionyl-tRNA synthetase (MetRS), Zn-domain"/>
    <property type="match status" value="1"/>
</dbReference>
<dbReference type="CDD" id="cd00814">
    <property type="entry name" value="MetRS_core"/>
    <property type="match status" value="1"/>
</dbReference>
<evidence type="ECO:0000256" key="5">
    <source>
        <dbReference type="ARBA" id="ARBA00022598"/>
    </source>
</evidence>
<dbReference type="OrthoDB" id="5844513at2759"/>
<accession>A0A507C4U5</accession>
<comment type="subcellular location">
    <subcellularLocation>
        <location evidence="1">Cytoplasm</location>
    </subcellularLocation>
</comment>
<protein>
    <recommendedName>
        <fullName evidence="3">methionine--tRNA ligase</fullName>
        <ecNumber evidence="3">6.1.1.10</ecNumber>
    </recommendedName>
    <alternativeName>
        <fullName evidence="10">Methionyl-tRNA synthetase</fullName>
    </alternativeName>
</protein>
<evidence type="ECO:0000256" key="2">
    <source>
        <dbReference type="ARBA" id="ARBA00005594"/>
    </source>
</evidence>
<dbReference type="GO" id="GO:0036464">
    <property type="term" value="C:cytoplasmic ribonucleoprotein granule"/>
    <property type="evidence" value="ECO:0007669"/>
    <property type="project" value="UniProtKB-ARBA"/>
</dbReference>
<sequence length="793" mass="88254">MAPSAASYTLSIISPKDCLLVFLALEASHSPYKITKGSASGIHKRFGTKFTLALPSGKSLFDAFAATRYLLLPNDVDPPSLVRFTWLTELVRDHASELHTILLKNKDDFLLTHPAAQAVWIAALYSTFSSDESVRSQNSAVTAWFDQCIAQPDVSKGVAAWKTVCGSSSGANEAPLPVGKGGVNSEVVIALDHHSRVVMPKEGSRNILITSALPYVNNVPHLGNIIGSVLSADVYARYCRARGYNTLYICGTDEYGTATETKALEEGVSCQALCDKYNAIHNQVYKWFGIDFDFFGRTTTKQQTEIAQDIYNKLEKNDYIIENTMTQLYCEKHQSFLADRYVEGTCPLCGYEDARGDQCDSCQKLLNPIELKNPRCKLDGATPVVRDSKHLFVNLTKLQPLNQKFFDESSVQGKWSPNGISITDSWLKQGLEPRCITRDLKWGTPVPATYRKGYENKVFYVWYDAPIGYLSITANYTPEWEKWWKNPANVKLYMFMGKDNVPFHTVIFPSCQIGTGDPYTLLHHVSTSEYLQYENGKFSKSRGVGVFGNNVMDSKVPVEVWRYYLLSNRPETGDSQFTWANFTAANNNELLANLGNFVNRIVKFIIAKYDSVIPAYSVAGVAETNLVQDVNGILAQYVESLEAVKLRHGLKLAMDISARGNLYLQDNKIDNTLFANNRQRCDTVVGVAANLVYLISSLIYPYMPTTSESIMRQLNAPARKITDTWDGCDILSGHRIGKAEYLFQRIDEAKETELRNKYGGKQVKDDIPSATAAAPSAAPAAKKAAKEAKQSKP</sequence>
<dbReference type="InterPro" id="IPR001412">
    <property type="entry name" value="aa-tRNA-synth_I_CS"/>
</dbReference>
<dbReference type="AlphaFoldDB" id="A0A507C4U5"/>
<feature type="compositionally biased region" description="Basic and acidic residues" evidence="13">
    <location>
        <begin position="757"/>
        <end position="767"/>
    </location>
</feature>